<feature type="transmembrane region" description="Helical" evidence="1">
    <location>
        <begin position="53"/>
        <end position="73"/>
    </location>
</feature>
<evidence type="ECO:0000313" key="3">
    <source>
        <dbReference type="Proteomes" id="UP000230859"/>
    </source>
</evidence>
<feature type="transmembrane region" description="Helical" evidence="1">
    <location>
        <begin position="301"/>
        <end position="319"/>
    </location>
</feature>
<evidence type="ECO:0000256" key="1">
    <source>
        <dbReference type="SAM" id="Phobius"/>
    </source>
</evidence>
<evidence type="ECO:0000313" key="2">
    <source>
        <dbReference type="EMBL" id="PIQ85407.1"/>
    </source>
</evidence>
<name>A0A2H0LM00_9BACT</name>
<feature type="transmembrane region" description="Helical" evidence="1">
    <location>
        <begin position="273"/>
        <end position="289"/>
    </location>
</feature>
<organism evidence="2 3">
    <name type="scientific">Candidatus Abzuiibacterium crystallinum</name>
    <dbReference type="NCBI Taxonomy" id="1974748"/>
    <lineage>
        <taxon>Bacteria</taxon>
        <taxon>Pseudomonadati</taxon>
        <taxon>Candidatus Omnitrophota</taxon>
        <taxon>Candidatus Abzuiibacterium</taxon>
    </lineage>
</organism>
<feature type="transmembrane region" description="Helical" evidence="1">
    <location>
        <begin position="235"/>
        <end position="253"/>
    </location>
</feature>
<comment type="caution">
    <text evidence="2">The sequence shown here is derived from an EMBL/GenBank/DDBJ whole genome shotgun (WGS) entry which is preliminary data.</text>
</comment>
<dbReference type="Proteomes" id="UP000230859">
    <property type="component" value="Unassembled WGS sequence"/>
</dbReference>
<sequence length="363" mass="39897">MRYLLLGLVGLLAWPIRGQLGGWTGGFAAGAALASFTCLPFTTFTYSWKARGLAVLFTALAFMWGGEISYGYAFDTITQSLNTEILLQLCLIGAAWGGIGGMAFGLGIGSDGRRLHTILLFFFIVSAWVLWLIFDIGVAIWVLFLATIVLFLFYNTLILRNQLATAFCVTGLLGGGIAFLVAALVLNSAELASHFWLREALRLRDQIIGLVMGFTFASASGLLKEDPFQMSRDSLDSWGPTVFVFTIALSFLSALQNVLLKWLKVFYINETERWIIVAVGFFIAARFVIRLTQKISWDTSVAGSCLAWLSAMTILAISKEALPGWLERWELGFTVMTGTLIALALFAALTSRPQKTLVRPPLR</sequence>
<keyword evidence="1" id="KW-0472">Membrane</keyword>
<feature type="transmembrane region" description="Helical" evidence="1">
    <location>
        <begin position="331"/>
        <end position="349"/>
    </location>
</feature>
<proteinExistence type="predicted"/>
<feature type="transmembrane region" description="Helical" evidence="1">
    <location>
        <begin position="166"/>
        <end position="186"/>
    </location>
</feature>
<feature type="transmembrane region" description="Helical" evidence="1">
    <location>
        <begin position="206"/>
        <end position="223"/>
    </location>
</feature>
<accession>A0A2H0LM00</accession>
<feature type="transmembrane region" description="Helical" evidence="1">
    <location>
        <begin position="28"/>
        <end position="46"/>
    </location>
</feature>
<dbReference type="EMBL" id="PCVY01000066">
    <property type="protein sequence ID" value="PIQ85407.1"/>
    <property type="molecule type" value="Genomic_DNA"/>
</dbReference>
<dbReference type="AlphaFoldDB" id="A0A2H0LM00"/>
<feature type="transmembrane region" description="Helical" evidence="1">
    <location>
        <begin position="85"/>
        <end position="108"/>
    </location>
</feature>
<reference evidence="2 3" key="1">
    <citation type="submission" date="2017-09" db="EMBL/GenBank/DDBJ databases">
        <title>Depth-based differentiation of microbial function through sediment-hosted aquifers and enrichment of novel symbionts in the deep terrestrial subsurface.</title>
        <authorList>
            <person name="Probst A.J."/>
            <person name="Ladd B."/>
            <person name="Jarett J.K."/>
            <person name="Geller-Mcgrath D.E."/>
            <person name="Sieber C.M."/>
            <person name="Emerson J.B."/>
            <person name="Anantharaman K."/>
            <person name="Thomas B.C."/>
            <person name="Malmstrom R."/>
            <person name="Stieglmeier M."/>
            <person name="Klingl A."/>
            <person name="Woyke T."/>
            <person name="Ryan C.M."/>
            <person name="Banfield J.F."/>
        </authorList>
    </citation>
    <scope>NUCLEOTIDE SEQUENCE [LARGE SCALE GENOMIC DNA]</scope>
    <source>
        <strain evidence="2">CG11_big_fil_rev_8_21_14_0_20_45_26</strain>
    </source>
</reference>
<protein>
    <submittedName>
        <fullName evidence="2">Uncharacterized protein</fullName>
    </submittedName>
</protein>
<keyword evidence="1" id="KW-0812">Transmembrane</keyword>
<feature type="transmembrane region" description="Helical" evidence="1">
    <location>
        <begin position="115"/>
        <end position="134"/>
    </location>
</feature>
<gene>
    <name evidence="2" type="ORF">COV74_08825</name>
</gene>
<keyword evidence="1" id="KW-1133">Transmembrane helix</keyword>